<dbReference type="InterPro" id="IPR036249">
    <property type="entry name" value="Thioredoxin-like_sf"/>
</dbReference>
<dbReference type="InterPro" id="IPR004046">
    <property type="entry name" value="GST_C"/>
</dbReference>
<protein>
    <submittedName>
        <fullName evidence="4">Glutathione S-transferase</fullName>
    </submittedName>
</protein>
<reference evidence="4" key="1">
    <citation type="journal article" date="2020" name="Stud. Mycol.">
        <title>101 Dothideomycetes genomes: a test case for predicting lifestyles and emergence of pathogens.</title>
        <authorList>
            <person name="Haridas S."/>
            <person name="Albert R."/>
            <person name="Binder M."/>
            <person name="Bloem J."/>
            <person name="Labutti K."/>
            <person name="Salamov A."/>
            <person name="Andreopoulos B."/>
            <person name="Baker S."/>
            <person name="Barry K."/>
            <person name="Bills G."/>
            <person name="Bluhm B."/>
            <person name="Cannon C."/>
            <person name="Castanera R."/>
            <person name="Culley D."/>
            <person name="Daum C."/>
            <person name="Ezra D."/>
            <person name="Gonzalez J."/>
            <person name="Henrissat B."/>
            <person name="Kuo A."/>
            <person name="Liang C."/>
            <person name="Lipzen A."/>
            <person name="Lutzoni F."/>
            <person name="Magnuson J."/>
            <person name="Mondo S."/>
            <person name="Nolan M."/>
            <person name="Ohm R."/>
            <person name="Pangilinan J."/>
            <person name="Park H.-J."/>
            <person name="Ramirez L."/>
            <person name="Alfaro M."/>
            <person name="Sun H."/>
            <person name="Tritt A."/>
            <person name="Yoshinaga Y."/>
            <person name="Zwiers L.-H."/>
            <person name="Turgeon B."/>
            <person name="Goodwin S."/>
            <person name="Spatafora J."/>
            <person name="Crous P."/>
            <person name="Grigoriev I."/>
        </authorList>
    </citation>
    <scope>NUCLEOTIDE SEQUENCE</scope>
    <source>
        <strain evidence="4">CBS 116435</strain>
    </source>
</reference>
<dbReference type="CDD" id="cd03046">
    <property type="entry name" value="GST_N_GTT1_like"/>
    <property type="match status" value="1"/>
</dbReference>
<evidence type="ECO:0000259" key="2">
    <source>
        <dbReference type="PROSITE" id="PS50404"/>
    </source>
</evidence>
<dbReference type="Proteomes" id="UP000799441">
    <property type="component" value="Unassembled WGS sequence"/>
</dbReference>
<comment type="similarity">
    <text evidence="1">Belongs to the GST superfamily.</text>
</comment>
<name>A0A9P4Q177_9PEZI</name>
<dbReference type="InterPro" id="IPR004045">
    <property type="entry name" value="Glutathione_S-Trfase_N"/>
</dbReference>
<dbReference type="InterPro" id="IPR040079">
    <property type="entry name" value="Glutathione_S-Trfase"/>
</dbReference>
<feature type="domain" description="GST N-terminal" evidence="2">
    <location>
        <begin position="1"/>
        <end position="80"/>
    </location>
</feature>
<dbReference type="PANTHER" id="PTHR44051:SF9">
    <property type="entry name" value="GLUTATHIONE S-TRANSFERASE 1"/>
    <property type="match status" value="1"/>
</dbReference>
<proteinExistence type="inferred from homology"/>
<dbReference type="PANTHER" id="PTHR44051">
    <property type="entry name" value="GLUTATHIONE S-TRANSFERASE-RELATED"/>
    <property type="match status" value="1"/>
</dbReference>
<evidence type="ECO:0000259" key="3">
    <source>
        <dbReference type="PROSITE" id="PS50405"/>
    </source>
</evidence>
<dbReference type="SFLD" id="SFLDG01150">
    <property type="entry name" value="Main.1:_Beta-like"/>
    <property type="match status" value="1"/>
</dbReference>
<gene>
    <name evidence="4" type="ORF">K431DRAFT_287443</name>
</gene>
<dbReference type="EMBL" id="MU003821">
    <property type="protein sequence ID" value="KAF2718712.1"/>
    <property type="molecule type" value="Genomic_DNA"/>
</dbReference>
<dbReference type="OrthoDB" id="2309723at2759"/>
<dbReference type="InterPro" id="IPR036282">
    <property type="entry name" value="Glutathione-S-Trfase_C_sf"/>
</dbReference>
<dbReference type="AlphaFoldDB" id="A0A9P4Q177"/>
<feature type="domain" description="GST C-terminal" evidence="3">
    <location>
        <begin position="86"/>
        <end position="209"/>
    </location>
</feature>
<dbReference type="Gene3D" id="3.40.30.10">
    <property type="entry name" value="Glutaredoxin"/>
    <property type="match status" value="1"/>
</dbReference>
<dbReference type="PROSITE" id="PS50404">
    <property type="entry name" value="GST_NTER"/>
    <property type="match status" value="1"/>
</dbReference>
<organism evidence="4 5">
    <name type="scientific">Polychaeton citri CBS 116435</name>
    <dbReference type="NCBI Taxonomy" id="1314669"/>
    <lineage>
        <taxon>Eukaryota</taxon>
        <taxon>Fungi</taxon>
        <taxon>Dikarya</taxon>
        <taxon>Ascomycota</taxon>
        <taxon>Pezizomycotina</taxon>
        <taxon>Dothideomycetes</taxon>
        <taxon>Dothideomycetidae</taxon>
        <taxon>Capnodiales</taxon>
        <taxon>Capnodiaceae</taxon>
        <taxon>Polychaeton</taxon>
    </lineage>
</organism>
<comment type="caution">
    <text evidence="4">The sequence shown here is derived from an EMBL/GenBank/DDBJ whole genome shotgun (WGS) entry which is preliminary data.</text>
</comment>
<sequence length="226" mass="25675">MVLTVHHLGHSQSERVVWLCEELGIEYELKKYDRAPVMAPPEYQALHPLGAAPTITDGDVVLGESQACVDWIINKHGNGRLAIKPDDSRYADFLYWYNFTNGSFQPNIGRLMTCRSAGADMSSLVPTRMLKKHSQILDMLNERLETRDWLVGDEFTAADCMIVFSLAGFREYFPYDLSPYAHILAYLQRVAQREGLQRALQKGDPDVDFQSLIQGEPPLPFKALRK</sequence>
<accession>A0A9P4Q177</accession>
<dbReference type="Pfam" id="PF00043">
    <property type="entry name" value="GST_C"/>
    <property type="match status" value="1"/>
</dbReference>
<keyword evidence="5" id="KW-1185">Reference proteome</keyword>
<dbReference type="InterPro" id="IPR010987">
    <property type="entry name" value="Glutathione-S-Trfase_C-like"/>
</dbReference>
<evidence type="ECO:0000313" key="4">
    <source>
        <dbReference type="EMBL" id="KAF2718712.1"/>
    </source>
</evidence>
<evidence type="ECO:0000313" key="5">
    <source>
        <dbReference type="Proteomes" id="UP000799441"/>
    </source>
</evidence>
<dbReference type="SUPFAM" id="SSF52833">
    <property type="entry name" value="Thioredoxin-like"/>
    <property type="match status" value="1"/>
</dbReference>
<dbReference type="PROSITE" id="PS50405">
    <property type="entry name" value="GST_CTER"/>
    <property type="match status" value="1"/>
</dbReference>
<dbReference type="SFLD" id="SFLDG00358">
    <property type="entry name" value="Main_(cytGST)"/>
    <property type="match status" value="1"/>
</dbReference>
<dbReference type="Pfam" id="PF13409">
    <property type="entry name" value="GST_N_2"/>
    <property type="match status" value="1"/>
</dbReference>
<dbReference type="SUPFAM" id="SSF47616">
    <property type="entry name" value="GST C-terminal domain-like"/>
    <property type="match status" value="1"/>
</dbReference>
<dbReference type="SFLD" id="SFLDS00019">
    <property type="entry name" value="Glutathione_Transferase_(cytos"/>
    <property type="match status" value="1"/>
</dbReference>
<dbReference type="Gene3D" id="1.20.1050.10">
    <property type="match status" value="1"/>
</dbReference>
<evidence type="ECO:0000256" key="1">
    <source>
        <dbReference type="ARBA" id="ARBA00007409"/>
    </source>
</evidence>